<evidence type="ECO:0000313" key="2">
    <source>
        <dbReference type="EMBL" id="HGT47972.1"/>
    </source>
</evidence>
<reference evidence="2" key="1">
    <citation type="journal article" date="2020" name="mSystems">
        <title>Genome- and Community-Level Interaction Insights into Carbon Utilization and Element Cycling Functions of Hydrothermarchaeota in Hydrothermal Sediment.</title>
        <authorList>
            <person name="Zhou Z."/>
            <person name="Liu Y."/>
            <person name="Xu W."/>
            <person name="Pan J."/>
            <person name="Luo Z.H."/>
            <person name="Li M."/>
        </authorList>
    </citation>
    <scope>NUCLEOTIDE SEQUENCE [LARGE SCALE GENOMIC DNA]</scope>
    <source>
        <strain evidence="2">SpSt-500</strain>
    </source>
</reference>
<accession>A0A832DIE0</accession>
<dbReference type="AlphaFoldDB" id="A0A832DIE0"/>
<dbReference type="Pfam" id="PF00929">
    <property type="entry name" value="RNase_T"/>
    <property type="match status" value="1"/>
</dbReference>
<protein>
    <submittedName>
        <fullName evidence="2">Exonuclease</fullName>
    </submittedName>
</protein>
<evidence type="ECO:0000259" key="1">
    <source>
        <dbReference type="SMART" id="SM00479"/>
    </source>
</evidence>
<dbReference type="PANTHER" id="PTHR30231:SF42">
    <property type="entry name" value="EXONUCLEASE"/>
    <property type="match status" value="1"/>
</dbReference>
<proteinExistence type="predicted"/>
<dbReference type="SUPFAM" id="SSF53098">
    <property type="entry name" value="Ribonuclease H-like"/>
    <property type="match status" value="1"/>
</dbReference>
<keyword evidence="2" id="KW-0269">Exonuclease</keyword>
<dbReference type="GO" id="GO:0006259">
    <property type="term" value="P:DNA metabolic process"/>
    <property type="evidence" value="ECO:0007669"/>
    <property type="project" value="UniProtKB-ARBA"/>
</dbReference>
<dbReference type="SMART" id="SM00479">
    <property type="entry name" value="EXOIII"/>
    <property type="match status" value="1"/>
</dbReference>
<comment type="caution">
    <text evidence="2">The sequence shown here is derived from an EMBL/GenBank/DDBJ whole genome shotgun (WGS) entry which is preliminary data.</text>
</comment>
<feature type="domain" description="Exonuclease" evidence="1">
    <location>
        <begin position="21"/>
        <end position="183"/>
    </location>
</feature>
<name>A0A832DIE0_9BACT</name>
<keyword evidence="2" id="KW-0540">Nuclease</keyword>
<sequence length="185" mass="21683">MNLQKINSLNRMEKSQQRCPSFLAIDFETANYYRDSACAVGLVLVQNNKIISKESFLIKPPSNWFVFTDLHGITWNDVKDKPTFKELWPTIKKYFRGIDFITAHNAPFDKSVLMKCCERYELQPPNKPFICTMQISRSFWGFEYYRLSDVCDYLKIPLNHHEALSDAVACAKIMIKTIKRGYFDQ</sequence>
<dbReference type="InterPro" id="IPR036397">
    <property type="entry name" value="RNaseH_sf"/>
</dbReference>
<organism evidence="2">
    <name type="scientific">Ignavibacterium album</name>
    <dbReference type="NCBI Taxonomy" id="591197"/>
    <lineage>
        <taxon>Bacteria</taxon>
        <taxon>Pseudomonadati</taxon>
        <taxon>Ignavibacteriota</taxon>
        <taxon>Ignavibacteria</taxon>
        <taxon>Ignavibacteriales</taxon>
        <taxon>Ignavibacteriaceae</taxon>
        <taxon>Ignavibacterium</taxon>
    </lineage>
</organism>
<gene>
    <name evidence="2" type="ORF">ENS56_08050</name>
</gene>
<dbReference type="GO" id="GO:0008408">
    <property type="term" value="F:3'-5' exonuclease activity"/>
    <property type="evidence" value="ECO:0007669"/>
    <property type="project" value="TreeGrafter"/>
</dbReference>
<keyword evidence="2" id="KW-0378">Hydrolase</keyword>
<dbReference type="EMBL" id="DSVI01000009">
    <property type="protein sequence ID" value="HGT47972.1"/>
    <property type="molecule type" value="Genomic_DNA"/>
</dbReference>
<dbReference type="GO" id="GO:0003676">
    <property type="term" value="F:nucleic acid binding"/>
    <property type="evidence" value="ECO:0007669"/>
    <property type="project" value="InterPro"/>
</dbReference>
<dbReference type="InterPro" id="IPR013520">
    <property type="entry name" value="Ribonucl_H"/>
</dbReference>
<dbReference type="Gene3D" id="3.30.420.10">
    <property type="entry name" value="Ribonuclease H-like superfamily/Ribonuclease H"/>
    <property type="match status" value="1"/>
</dbReference>
<dbReference type="PANTHER" id="PTHR30231">
    <property type="entry name" value="DNA POLYMERASE III SUBUNIT EPSILON"/>
    <property type="match status" value="1"/>
</dbReference>
<dbReference type="InterPro" id="IPR012337">
    <property type="entry name" value="RNaseH-like_sf"/>
</dbReference>
<dbReference type="CDD" id="cd06130">
    <property type="entry name" value="DNA_pol_III_epsilon_like"/>
    <property type="match status" value="1"/>
</dbReference>
<dbReference type="GO" id="GO:0005829">
    <property type="term" value="C:cytosol"/>
    <property type="evidence" value="ECO:0007669"/>
    <property type="project" value="TreeGrafter"/>
</dbReference>